<dbReference type="InterPro" id="IPR032466">
    <property type="entry name" value="Metal_Hydrolase"/>
</dbReference>
<dbReference type="RefSeq" id="WP_119841198.1">
    <property type="nucleotide sequence ID" value="NZ_CP060436.1"/>
</dbReference>
<accession>A0A418SB28</accession>
<dbReference type="GO" id="GO:0018764">
    <property type="term" value="F:N-isopropylammelide isopropylaminohydrolase activity"/>
    <property type="evidence" value="ECO:0007669"/>
    <property type="project" value="UniProtKB-EC"/>
</dbReference>
<dbReference type="PANTHER" id="PTHR32027">
    <property type="entry name" value="CYTOSINE DEAMINASE"/>
    <property type="match status" value="1"/>
</dbReference>
<dbReference type="CDD" id="cd01293">
    <property type="entry name" value="Bact_CD"/>
    <property type="match status" value="1"/>
</dbReference>
<keyword evidence="2" id="KW-0378">Hydrolase</keyword>
<organism evidence="2 3">
    <name type="scientific">Pseudooceanicola algae</name>
    <dbReference type="NCBI Taxonomy" id="1537215"/>
    <lineage>
        <taxon>Bacteria</taxon>
        <taxon>Pseudomonadati</taxon>
        <taxon>Pseudomonadota</taxon>
        <taxon>Alphaproteobacteria</taxon>
        <taxon>Rhodobacterales</taxon>
        <taxon>Paracoccaceae</taxon>
        <taxon>Pseudooceanicola</taxon>
    </lineage>
</organism>
<name>A0A418SB28_9RHOB</name>
<protein>
    <submittedName>
        <fullName evidence="2">N-isopropylammelide isopropyl amidohydrolase</fullName>
        <ecNumber evidence="2">3.5.4.42</ecNumber>
    </submittedName>
</protein>
<dbReference type="SUPFAM" id="SSF51338">
    <property type="entry name" value="Composite domain of metallo-dependent hydrolases"/>
    <property type="match status" value="1"/>
</dbReference>
<dbReference type="Gene3D" id="3.20.20.140">
    <property type="entry name" value="Metal-dependent hydrolases"/>
    <property type="match status" value="1"/>
</dbReference>
<dbReference type="EC" id="3.5.4.42" evidence="2"/>
<dbReference type="SUPFAM" id="SSF51556">
    <property type="entry name" value="Metallo-dependent hydrolases"/>
    <property type="match status" value="1"/>
</dbReference>
<dbReference type="Gene3D" id="2.30.40.10">
    <property type="entry name" value="Urease, subunit C, domain 1"/>
    <property type="match status" value="1"/>
</dbReference>
<dbReference type="KEGG" id="palw:PSAL_025740"/>
<proteinExistence type="predicted"/>
<keyword evidence="3" id="KW-1185">Reference proteome</keyword>
<dbReference type="EMBL" id="CP060436">
    <property type="protein sequence ID" value="QPM91321.1"/>
    <property type="molecule type" value="Genomic_DNA"/>
</dbReference>
<dbReference type="Pfam" id="PF07969">
    <property type="entry name" value="Amidohydro_3"/>
    <property type="match status" value="1"/>
</dbReference>
<reference evidence="2 3" key="1">
    <citation type="submission" date="2020-08" db="EMBL/GenBank/DDBJ databases">
        <title>Genome sequence of Rhodobacteraceae bacterium Lw-13e.</title>
        <authorList>
            <person name="Poehlein A."/>
            <person name="Wolter L."/>
            <person name="Daniel R."/>
            <person name="Brinkhoff T."/>
        </authorList>
    </citation>
    <scope>NUCLEOTIDE SEQUENCE [LARGE SCALE GENOMIC DNA]</scope>
    <source>
        <strain evidence="2 3">Lw-13e</strain>
    </source>
</reference>
<dbReference type="AlphaFoldDB" id="A0A418SB28"/>
<dbReference type="NCBIfam" id="NF004636">
    <property type="entry name" value="PRK05985.1"/>
    <property type="match status" value="1"/>
</dbReference>
<dbReference type="InterPro" id="IPR011059">
    <property type="entry name" value="Metal-dep_hydrolase_composite"/>
</dbReference>
<dbReference type="PANTHER" id="PTHR32027:SF9">
    <property type="entry name" value="BLL3847 PROTEIN"/>
    <property type="match status" value="1"/>
</dbReference>
<dbReference type="GO" id="GO:0016814">
    <property type="term" value="F:hydrolase activity, acting on carbon-nitrogen (but not peptide) bonds, in cyclic amidines"/>
    <property type="evidence" value="ECO:0007669"/>
    <property type="project" value="TreeGrafter"/>
</dbReference>
<dbReference type="InterPro" id="IPR052349">
    <property type="entry name" value="Metallo-hydrolase_Enzymes"/>
</dbReference>
<dbReference type="OrthoDB" id="9815027at2"/>
<gene>
    <name evidence="2" type="primary">atzC</name>
    <name evidence="2" type="ORF">PSAL_025740</name>
</gene>
<dbReference type="Proteomes" id="UP000283786">
    <property type="component" value="Chromosome"/>
</dbReference>
<evidence type="ECO:0000313" key="3">
    <source>
        <dbReference type="Proteomes" id="UP000283786"/>
    </source>
</evidence>
<sequence>MTATTLKNVRPMAGPATDLHIVDGKFAAAAPAGAEVIDGGGRILIPGLVEAHTHLDKSLLGLPWYRNEVGPRLIDKITNEREVKVSLGLDPQVQSERHAILAMSHGCTHIRSHVDVDTHHGLAGVEGVMATREKLAGMIDIEIVAFPQSGMMTRPGTADMMDEALSLGADLVGGIDPCGMEHDPKGHLDTVFALAEKHGKPIDIHLHERDALGWFSMEEIIDRTVAHGMQGKVSISHAFCLGAVDRAYVAGLHEKLAENRIHILTTAPASAPVPVVKELAAYGILTGAGCDGIRDTWGPYGNSDMLERAMFIGMRNNLRRDDEVALALEICTSGGAAILGLDAYGLTPGCDADCLLVEGETLAEAVATHAPRKLVLKRGQVTARDGACVIEAP</sequence>
<feature type="domain" description="Amidohydrolase 3" evidence="1">
    <location>
        <begin position="35"/>
        <end position="382"/>
    </location>
</feature>
<dbReference type="InterPro" id="IPR013108">
    <property type="entry name" value="Amidohydro_3"/>
</dbReference>
<evidence type="ECO:0000259" key="1">
    <source>
        <dbReference type="Pfam" id="PF07969"/>
    </source>
</evidence>
<evidence type="ECO:0000313" key="2">
    <source>
        <dbReference type="EMBL" id="QPM91321.1"/>
    </source>
</evidence>